<evidence type="ECO:0000313" key="2">
    <source>
        <dbReference type="Proteomes" id="UP000293852"/>
    </source>
</evidence>
<name>A0A4Q7M4F6_9MICO</name>
<accession>A0A4Q7M4F6</accession>
<evidence type="ECO:0000313" key="1">
    <source>
        <dbReference type="EMBL" id="RZS62251.1"/>
    </source>
</evidence>
<keyword evidence="2" id="KW-1185">Reference proteome</keyword>
<dbReference type="AlphaFoldDB" id="A0A4Q7M4F6"/>
<reference evidence="1 2" key="1">
    <citation type="submission" date="2019-02" db="EMBL/GenBank/DDBJ databases">
        <title>Sequencing the genomes of 1000 actinobacteria strains.</title>
        <authorList>
            <person name="Klenk H.-P."/>
        </authorList>
    </citation>
    <scope>NUCLEOTIDE SEQUENCE [LARGE SCALE GENOMIC DNA]</scope>
    <source>
        <strain evidence="1 2">DSM 16932</strain>
    </source>
</reference>
<sequence>MNPSSPLLASLLRGDEVAIALGAVMGLGAPTDIATGEAVEVPDQRTDDGHSPFVYQFTADGDRYHRLGGWDEIWDLLDQVGRDEDHRWLIVAHESHSHFAQVTGSGRHGLLGIEIGQARNGGPADVWHMLHHGDTGETAYVPVGAVPDDILTNEQSMCATARMEFPAGSTGHDLDIAIGMHVWLTNGPVTEALITAHGLR</sequence>
<proteinExistence type="predicted"/>
<dbReference type="EMBL" id="SGWX01000001">
    <property type="protein sequence ID" value="RZS62251.1"/>
    <property type="molecule type" value="Genomic_DNA"/>
</dbReference>
<protein>
    <submittedName>
        <fullName evidence="1">Uncharacterized protein</fullName>
    </submittedName>
</protein>
<dbReference type="RefSeq" id="WP_130415557.1">
    <property type="nucleotide sequence ID" value="NZ_SGWX01000001.1"/>
</dbReference>
<dbReference type="Proteomes" id="UP000293852">
    <property type="component" value="Unassembled WGS sequence"/>
</dbReference>
<organism evidence="1 2">
    <name type="scientific">Xylanimonas ulmi</name>
    <dbReference type="NCBI Taxonomy" id="228973"/>
    <lineage>
        <taxon>Bacteria</taxon>
        <taxon>Bacillati</taxon>
        <taxon>Actinomycetota</taxon>
        <taxon>Actinomycetes</taxon>
        <taxon>Micrococcales</taxon>
        <taxon>Promicromonosporaceae</taxon>
        <taxon>Xylanimonas</taxon>
    </lineage>
</organism>
<comment type="caution">
    <text evidence="1">The sequence shown here is derived from an EMBL/GenBank/DDBJ whole genome shotgun (WGS) entry which is preliminary data.</text>
</comment>
<gene>
    <name evidence="1" type="ORF">EV386_2576</name>
</gene>